<protein>
    <submittedName>
        <fullName evidence="2">Uncharacterized protein</fullName>
    </submittedName>
</protein>
<comment type="caution">
    <text evidence="2">The sequence shown here is derived from an EMBL/GenBank/DDBJ whole genome shotgun (WGS) entry which is preliminary data.</text>
</comment>
<feature type="compositionally biased region" description="Polar residues" evidence="1">
    <location>
        <begin position="1"/>
        <end position="16"/>
    </location>
</feature>
<feature type="region of interest" description="Disordered" evidence="1">
    <location>
        <begin position="1"/>
        <end position="77"/>
    </location>
</feature>
<evidence type="ECO:0000313" key="3">
    <source>
        <dbReference type="Proteomes" id="UP000765509"/>
    </source>
</evidence>
<feature type="compositionally biased region" description="Basic and acidic residues" evidence="1">
    <location>
        <begin position="20"/>
        <end position="32"/>
    </location>
</feature>
<evidence type="ECO:0000313" key="2">
    <source>
        <dbReference type="EMBL" id="MBW0519899.1"/>
    </source>
</evidence>
<organism evidence="2 3">
    <name type="scientific">Austropuccinia psidii MF-1</name>
    <dbReference type="NCBI Taxonomy" id="1389203"/>
    <lineage>
        <taxon>Eukaryota</taxon>
        <taxon>Fungi</taxon>
        <taxon>Dikarya</taxon>
        <taxon>Basidiomycota</taxon>
        <taxon>Pucciniomycotina</taxon>
        <taxon>Pucciniomycetes</taxon>
        <taxon>Pucciniales</taxon>
        <taxon>Sphaerophragmiaceae</taxon>
        <taxon>Austropuccinia</taxon>
    </lineage>
</organism>
<reference evidence="2" key="1">
    <citation type="submission" date="2021-03" db="EMBL/GenBank/DDBJ databases">
        <title>Draft genome sequence of rust myrtle Austropuccinia psidii MF-1, a brazilian biotype.</title>
        <authorList>
            <person name="Quecine M.C."/>
            <person name="Pachon D.M.R."/>
            <person name="Bonatelli M.L."/>
            <person name="Correr F.H."/>
            <person name="Franceschini L.M."/>
            <person name="Leite T.F."/>
            <person name="Margarido G.R.A."/>
            <person name="Almeida C.A."/>
            <person name="Ferrarezi J.A."/>
            <person name="Labate C.A."/>
        </authorList>
    </citation>
    <scope>NUCLEOTIDE SEQUENCE</scope>
    <source>
        <strain evidence="2">MF-1</strain>
    </source>
</reference>
<sequence length="112" mass="12727">MGRNWNNESETLTPSNDFPKASERDDNLEQKFHTLRRRSNMNQGKSGRNPRHSGSLEYERDQSDSGTPSHGGINSIFPTTVQQLQDLKFKGKHSQDSSVIPGIFQKRTLVLK</sequence>
<dbReference type="AlphaFoldDB" id="A0A9Q3EEL8"/>
<name>A0A9Q3EEL8_9BASI</name>
<proteinExistence type="predicted"/>
<dbReference type="Proteomes" id="UP000765509">
    <property type="component" value="Unassembled WGS sequence"/>
</dbReference>
<keyword evidence="3" id="KW-1185">Reference proteome</keyword>
<dbReference type="EMBL" id="AVOT02027713">
    <property type="protein sequence ID" value="MBW0519899.1"/>
    <property type="molecule type" value="Genomic_DNA"/>
</dbReference>
<accession>A0A9Q3EEL8</accession>
<gene>
    <name evidence="2" type="ORF">O181_059614</name>
</gene>
<evidence type="ECO:0000256" key="1">
    <source>
        <dbReference type="SAM" id="MobiDB-lite"/>
    </source>
</evidence>